<keyword evidence="3" id="KW-1185">Reference proteome</keyword>
<dbReference type="Proteomes" id="UP000659654">
    <property type="component" value="Unassembled WGS sequence"/>
</dbReference>
<dbReference type="Proteomes" id="UP000582659">
    <property type="component" value="Unassembled WGS sequence"/>
</dbReference>
<dbReference type="Proteomes" id="UP000095284">
    <property type="component" value="Unplaced"/>
</dbReference>
<gene>
    <name evidence="1" type="ORF">BXYJ_LOCUS11993</name>
</gene>
<dbReference type="SMR" id="A0A1I7RRU7"/>
<reference evidence="4" key="1">
    <citation type="submission" date="2016-11" db="UniProtKB">
        <authorList>
            <consortium name="WormBaseParasite"/>
        </authorList>
    </citation>
    <scope>IDENTIFICATION</scope>
</reference>
<evidence type="ECO:0000313" key="4">
    <source>
        <dbReference type="WBParaSite" id="BXY_0344500.1"/>
    </source>
</evidence>
<dbReference type="EMBL" id="CAJFDI010000005">
    <property type="protein sequence ID" value="CAD5231902.1"/>
    <property type="molecule type" value="Genomic_DNA"/>
</dbReference>
<reference evidence="1" key="2">
    <citation type="submission" date="2020-09" db="EMBL/GenBank/DDBJ databases">
        <authorList>
            <person name="Kikuchi T."/>
        </authorList>
    </citation>
    <scope>NUCLEOTIDE SEQUENCE</scope>
    <source>
        <strain evidence="1">Ka4C1</strain>
    </source>
</reference>
<dbReference type="PANTHER" id="PTHR47411:SF3">
    <property type="entry name" value="I-BETA-1,3-N-ACETYLGLUCOSAMINYLTRANSFERASE"/>
    <property type="match status" value="1"/>
</dbReference>
<dbReference type="AlphaFoldDB" id="A0A1I7RRU7"/>
<proteinExistence type="predicted"/>
<dbReference type="eggNOG" id="KOG3765">
    <property type="taxonomic scope" value="Eukaryota"/>
</dbReference>
<sequence length="379" mass="43930">MLTTISFNSFNLSKSTIATVTFSDSPETIFLKFSQYSNKEFCVLYDFWTPSDHLKDRITFVVHSTIDYVQYLEKHIDSWTGAISLAIFIDYPDENDFIKNTKLVLSKLETLETAKSSGIVGIHLFYRNPTNTTACGDITITTAETRGTYSDVDSIYPINVARNIARKGSKTKLFISGDIENYFVTNYEHRMRKLAMEKLINSKEKLALVHRRFEVENGLKLPKTKNELQLLYNRGKAVVFHRYFYQVGHAIPNIDAWFNHKEDLNNTSVQRIMDYPNPRWEPQFVGLNSEVPLHDESFPFRMSSNTHLCSEMCRAGFRFAIVYDLFTIHVGIKKKESPNELAVKKKVWKSGYRQIVDDFVKRLDLQYPSTKNKCPKFVP</sequence>
<dbReference type="PANTHER" id="PTHR47411">
    <property type="entry name" value="B3GNT1, BETA-1,3-N-ACETYLGUCOSAMINYLTRANSFERASE 1, HOMOLOG"/>
    <property type="match status" value="1"/>
</dbReference>
<organism evidence="2 4">
    <name type="scientific">Bursaphelenchus xylophilus</name>
    <name type="common">Pinewood nematode worm</name>
    <name type="synonym">Aphelenchoides xylophilus</name>
    <dbReference type="NCBI Taxonomy" id="6326"/>
    <lineage>
        <taxon>Eukaryota</taxon>
        <taxon>Metazoa</taxon>
        <taxon>Ecdysozoa</taxon>
        <taxon>Nematoda</taxon>
        <taxon>Chromadorea</taxon>
        <taxon>Rhabditida</taxon>
        <taxon>Tylenchina</taxon>
        <taxon>Tylenchomorpha</taxon>
        <taxon>Aphelenchoidea</taxon>
        <taxon>Aphelenchoididae</taxon>
        <taxon>Bursaphelenchus</taxon>
    </lineage>
</organism>
<dbReference type="OrthoDB" id="9974378at2759"/>
<dbReference type="Pfam" id="PF13896">
    <property type="entry name" value="Glyco_transf_49"/>
    <property type="match status" value="1"/>
</dbReference>
<dbReference type="EMBL" id="CAJFCV020000005">
    <property type="protein sequence ID" value="CAG9123464.1"/>
    <property type="molecule type" value="Genomic_DNA"/>
</dbReference>
<evidence type="ECO:0000313" key="2">
    <source>
        <dbReference type="Proteomes" id="UP000095284"/>
    </source>
</evidence>
<evidence type="ECO:0000313" key="3">
    <source>
        <dbReference type="Proteomes" id="UP000659654"/>
    </source>
</evidence>
<evidence type="ECO:0000313" key="1">
    <source>
        <dbReference type="EMBL" id="CAD5231902.1"/>
    </source>
</evidence>
<dbReference type="WBParaSite" id="BXY_0344500.1">
    <property type="protein sequence ID" value="BXY_0344500.1"/>
    <property type="gene ID" value="BXY_0344500"/>
</dbReference>
<accession>A0A1I7RRU7</accession>
<protein>
    <submittedName>
        <fullName evidence="1">(pine wood nematode) hypothetical protein</fullName>
    </submittedName>
</protein>
<name>A0A1I7RRU7_BURXY</name>